<dbReference type="SUPFAM" id="SSF50978">
    <property type="entry name" value="WD40 repeat-like"/>
    <property type="match status" value="1"/>
</dbReference>
<evidence type="ECO:0000256" key="2">
    <source>
        <dbReference type="SAM" id="MobiDB-lite"/>
    </source>
</evidence>
<name>A0A2I0T3K5_LIMLA</name>
<protein>
    <submittedName>
        <fullName evidence="3">Cilia-and flagella-associated protein 57</fullName>
    </submittedName>
</protein>
<proteinExistence type="predicted"/>
<evidence type="ECO:0000313" key="3">
    <source>
        <dbReference type="EMBL" id="PKU28390.1"/>
    </source>
</evidence>
<dbReference type="PROSITE" id="PS50082">
    <property type="entry name" value="WD_REPEATS_2"/>
    <property type="match status" value="1"/>
</dbReference>
<gene>
    <name evidence="3" type="ORF">llap_21306</name>
</gene>
<sequence length="186" mass="20958">MAQVHPRWHRPRSRSRSRSQSRTRPALTLLLPAGTEKSRGVQALAVSPNRRYLAVSETVADQPVLAVSELSEVPARRRRTLAAAELPAREVVSLAFSPDCRYLAAITLPPEGHLTYWLWEKQRLMAAVPVEALGSSVCQEKTAYFTYLNFPLHSASITGLDICFWKPILATCSLDRSVRIWNYKMK</sequence>
<accession>A0A2I0T3K5</accession>
<reference evidence="4" key="2">
    <citation type="submission" date="2017-12" db="EMBL/GenBank/DDBJ databases">
        <title>Genome sequence of the Bar-tailed Godwit (Limosa lapponica baueri).</title>
        <authorList>
            <person name="Lima N.C.B."/>
            <person name="Parody-Merino A.M."/>
            <person name="Battley P.F."/>
            <person name="Fidler A.E."/>
            <person name="Prosdocimi F."/>
        </authorList>
    </citation>
    <scope>NUCLEOTIDE SEQUENCE [LARGE SCALE GENOMIC DNA]</scope>
</reference>
<dbReference type="InterPro" id="IPR052993">
    <property type="entry name" value="CFA-57"/>
</dbReference>
<dbReference type="Proteomes" id="UP000233556">
    <property type="component" value="Unassembled WGS sequence"/>
</dbReference>
<reference evidence="4" key="1">
    <citation type="submission" date="2017-11" db="EMBL/GenBank/DDBJ databases">
        <authorList>
            <person name="Lima N.C."/>
            <person name="Parody-Merino A.M."/>
            <person name="Battley P.F."/>
            <person name="Fidler A.E."/>
            <person name="Prosdocimi F."/>
        </authorList>
    </citation>
    <scope>NUCLEOTIDE SEQUENCE [LARGE SCALE GENOMIC DNA]</scope>
</reference>
<keyword evidence="3" id="KW-0969">Cilium</keyword>
<feature type="repeat" description="WD" evidence="1">
    <location>
        <begin position="150"/>
        <end position="186"/>
    </location>
</feature>
<dbReference type="InterPro" id="IPR036322">
    <property type="entry name" value="WD40_repeat_dom_sf"/>
</dbReference>
<dbReference type="AlphaFoldDB" id="A0A2I0T3K5"/>
<keyword evidence="3" id="KW-0282">Flagellum</keyword>
<dbReference type="EMBL" id="KZ520798">
    <property type="protein sequence ID" value="PKU28390.1"/>
    <property type="molecule type" value="Genomic_DNA"/>
</dbReference>
<keyword evidence="4" id="KW-1185">Reference proteome</keyword>
<feature type="compositionally biased region" description="Basic residues" evidence="2">
    <location>
        <begin position="1"/>
        <end position="21"/>
    </location>
</feature>
<feature type="region of interest" description="Disordered" evidence="2">
    <location>
        <begin position="1"/>
        <end position="26"/>
    </location>
</feature>
<dbReference type="PANTHER" id="PTHR32215:SF0">
    <property type="entry name" value="CILIA- AND FLAGELLA-ASSOCIATED PROTEIN 57"/>
    <property type="match status" value="1"/>
</dbReference>
<dbReference type="PROSITE" id="PS50294">
    <property type="entry name" value="WD_REPEATS_REGION"/>
    <property type="match status" value="1"/>
</dbReference>
<keyword evidence="1" id="KW-0853">WD repeat</keyword>
<evidence type="ECO:0000313" key="4">
    <source>
        <dbReference type="Proteomes" id="UP000233556"/>
    </source>
</evidence>
<keyword evidence="3" id="KW-0966">Cell projection</keyword>
<dbReference type="OrthoDB" id="10251741at2759"/>
<dbReference type="PANTHER" id="PTHR32215">
    <property type="entry name" value="CILIA- AND FLAGELLA-ASSOCIATED PROTEIN 57"/>
    <property type="match status" value="1"/>
</dbReference>
<dbReference type="InterPro" id="IPR015943">
    <property type="entry name" value="WD40/YVTN_repeat-like_dom_sf"/>
</dbReference>
<dbReference type="InterPro" id="IPR001680">
    <property type="entry name" value="WD40_rpt"/>
</dbReference>
<evidence type="ECO:0000256" key="1">
    <source>
        <dbReference type="PROSITE-ProRule" id="PRU00221"/>
    </source>
</evidence>
<organism evidence="3 4">
    <name type="scientific">Limosa lapponica baueri</name>
    <dbReference type="NCBI Taxonomy" id="1758121"/>
    <lineage>
        <taxon>Eukaryota</taxon>
        <taxon>Metazoa</taxon>
        <taxon>Chordata</taxon>
        <taxon>Craniata</taxon>
        <taxon>Vertebrata</taxon>
        <taxon>Euteleostomi</taxon>
        <taxon>Archelosauria</taxon>
        <taxon>Archosauria</taxon>
        <taxon>Dinosauria</taxon>
        <taxon>Saurischia</taxon>
        <taxon>Theropoda</taxon>
        <taxon>Coelurosauria</taxon>
        <taxon>Aves</taxon>
        <taxon>Neognathae</taxon>
        <taxon>Neoaves</taxon>
        <taxon>Charadriiformes</taxon>
        <taxon>Scolopacidae</taxon>
        <taxon>Limosa</taxon>
    </lineage>
</organism>
<dbReference type="Gene3D" id="2.130.10.10">
    <property type="entry name" value="YVTN repeat-like/Quinoprotein amine dehydrogenase"/>
    <property type="match status" value="1"/>
</dbReference>
<dbReference type="Pfam" id="PF00400">
    <property type="entry name" value="WD40"/>
    <property type="match status" value="1"/>
</dbReference>